<sequence length="217" mass="24507">MMVTEEKIIEVINKFVGIIYAKSILKVALTRTNVDLQNQIPADKERLIRQLKLGMSVCIRDSEKQKECYDYLDKLFFPDERPPLQKHPEIMINITSESDILVARSKGRHFCKEIGFPQVMQIKIATAISELSRNIVQYAGTGRIMIKVIEDHRKGIEVTASDQGPGIHNLDEILGGQYTSKSGLGMGLLGTKNLMDEFDIITDTKQGTQIIVKKYIP</sequence>
<organism evidence="2 3">
    <name type="scientific">candidate division CSSED10-310 bacterium</name>
    <dbReference type="NCBI Taxonomy" id="2855610"/>
    <lineage>
        <taxon>Bacteria</taxon>
        <taxon>Bacteria division CSSED10-310</taxon>
    </lineage>
</organism>
<dbReference type="CDD" id="cd16934">
    <property type="entry name" value="HATPase_RsbT-like"/>
    <property type="match status" value="1"/>
</dbReference>
<dbReference type="Proteomes" id="UP001594351">
    <property type="component" value="Unassembled WGS sequence"/>
</dbReference>
<accession>A0ABV6YVH5</accession>
<dbReference type="EMBL" id="JBHPBY010000083">
    <property type="protein sequence ID" value="MFC1850206.1"/>
    <property type="molecule type" value="Genomic_DNA"/>
</dbReference>
<dbReference type="InterPro" id="IPR036890">
    <property type="entry name" value="HATPase_C_sf"/>
</dbReference>
<feature type="domain" description="Histidine kinase/HSP90-like ATPase" evidence="1">
    <location>
        <begin position="104"/>
        <end position="213"/>
    </location>
</feature>
<gene>
    <name evidence="2" type="ORF">ACFL27_08450</name>
</gene>
<dbReference type="Pfam" id="PF13581">
    <property type="entry name" value="HATPase_c_2"/>
    <property type="match status" value="1"/>
</dbReference>
<reference evidence="2 3" key="1">
    <citation type="submission" date="2024-09" db="EMBL/GenBank/DDBJ databases">
        <title>Laminarin stimulates single cell rates of sulfate reduction while oxygen inhibits transcriptomic activity in coastal marine sediment.</title>
        <authorList>
            <person name="Lindsay M."/>
            <person name="Orcutt B."/>
            <person name="Emerson D."/>
            <person name="Stepanauskas R."/>
            <person name="D'Angelo T."/>
        </authorList>
    </citation>
    <scope>NUCLEOTIDE SEQUENCE [LARGE SCALE GENOMIC DNA]</scope>
    <source>
        <strain evidence="2">SAG AM-311-K15</strain>
    </source>
</reference>
<proteinExistence type="predicted"/>
<evidence type="ECO:0000259" key="1">
    <source>
        <dbReference type="Pfam" id="PF13581"/>
    </source>
</evidence>
<dbReference type="SUPFAM" id="SSF55874">
    <property type="entry name" value="ATPase domain of HSP90 chaperone/DNA topoisomerase II/histidine kinase"/>
    <property type="match status" value="1"/>
</dbReference>
<evidence type="ECO:0000313" key="3">
    <source>
        <dbReference type="Proteomes" id="UP001594351"/>
    </source>
</evidence>
<keyword evidence="3" id="KW-1185">Reference proteome</keyword>
<evidence type="ECO:0000313" key="2">
    <source>
        <dbReference type="EMBL" id="MFC1850206.1"/>
    </source>
</evidence>
<protein>
    <submittedName>
        <fullName evidence="2">Anti-sigma regulatory factor</fullName>
    </submittedName>
</protein>
<name>A0ABV6YVH5_UNCC1</name>
<dbReference type="InterPro" id="IPR003594">
    <property type="entry name" value="HATPase_dom"/>
</dbReference>
<dbReference type="Gene3D" id="3.30.565.10">
    <property type="entry name" value="Histidine kinase-like ATPase, C-terminal domain"/>
    <property type="match status" value="1"/>
</dbReference>
<comment type="caution">
    <text evidence="2">The sequence shown here is derived from an EMBL/GenBank/DDBJ whole genome shotgun (WGS) entry which is preliminary data.</text>
</comment>